<dbReference type="InterPro" id="IPR036249">
    <property type="entry name" value="Thioredoxin-like_sf"/>
</dbReference>
<dbReference type="PROSITE" id="PS00194">
    <property type="entry name" value="THIOREDOXIN_1"/>
    <property type="match status" value="1"/>
</dbReference>
<organism evidence="4 5">
    <name type="scientific">Halogranum amylolyticum</name>
    <dbReference type="NCBI Taxonomy" id="660520"/>
    <lineage>
        <taxon>Archaea</taxon>
        <taxon>Methanobacteriati</taxon>
        <taxon>Methanobacteriota</taxon>
        <taxon>Stenosarchaea group</taxon>
        <taxon>Halobacteria</taxon>
        <taxon>Halobacteriales</taxon>
        <taxon>Haloferacaceae</taxon>
    </lineage>
</organism>
<gene>
    <name evidence="4" type="ORF">SAMN04487948_101616</name>
</gene>
<dbReference type="InterPro" id="IPR013766">
    <property type="entry name" value="Thioredoxin_domain"/>
</dbReference>
<name>A0A1H8NKW6_9EURY</name>
<comment type="similarity">
    <text evidence="1">Belongs to the glutaredoxin family.</text>
</comment>
<evidence type="ECO:0000256" key="2">
    <source>
        <dbReference type="ARBA" id="ARBA00022982"/>
    </source>
</evidence>
<dbReference type="PROSITE" id="PS51352">
    <property type="entry name" value="THIOREDOXIN_2"/>
    <property type="match status" value="1"/>
</dbReference>
<dbReference type="SUPFAM" id="SSF52833">
    <property type="entry name" value="Thioredoxin-like"/>
    <property type="match status" value="1"/>
</dbReference>
<dbReference type="GO" id="GO:0045454">
    <property type="term" value="P:cell redox homeostasis"/>
    <property type="evidence" value="ECO:0007669"/>
    <property type="project" value="TreeGrafter"/>
</dbReference>
<accession>A0A1H8NKW6</accession>
<keyword evidence="2" id="KW-0249">Electron transport</keyword>
<dbReference type="Pfam" id="PF13098">
    <property type="entry name" value="Thioredoxin_2"/>
    <property type="match status" value="1"/>
</dbReference>
<reference evidence="5" key="1">
    <citation type="submission" date="2016-10" db="EMBL/GenBank/DDBJ databases">
        <authorList>
            <person name="Varghese N."/>
            <person name="Submissions S."/>
        </authorList>
    </citation>
    <scope>NUCLEOTIDE SEQUENCE [LARGE SCALE GENOMIC DNA]</scope>
    <source>
        <strain evidence="5">CGMCC 1.10121</strain>
    </source>
</reference>
<dbReference type="InterPro" id="IPR017937">
    <property type="entry name" value="Thioredoxin_CS"/>
</dbReference>
<dbReference type="EMBL" id="FODV01000001">
    <property type="protein sequence ID" value="SEO30068.1"/>
    <property type="molecule type" value="Genomic_DNA"/>
</dbReference>
<dbReference type="Proteomes" id="UP000199126">
    <property type="component" value="Unassembled WGS sequence"/>
</dbReference>
<sequence>MDKIYTPMEWQYSSMESRKILTLAFFALVLSVGYYSMNAAPVQSDQSYSYHGETKWQTNVTAVQETAAAEDKPVLIYFWTTWCTYCEDYNEKVYSDSTVQDELDEFVLLAINLDSDRSAATELRQQYDVSYPPQHVTVTADGEQITRLPGYAPKEDFLTYLERSQRQAES</sequence>
<dbReference type="InterPro" id="IPR012336">
    <property type="entry name" value="Thioredoxin-like_fold"/>
</dbReference>
<keyword evidence="5" id="KW-1185">Reference proteome</keyword>
<dbReference type="GO" id="GO:0015035">
    <property type="term" value="F:protein-disulfide reductase activity"/>
    <property type="evidence" value="ECO:0007669"/>
    <property type="project" value="TreeGrafter"/>
</dbReference>
<evidence type="ECO:0000313" key="5">
    <source>
        <dbReference type="Proteomes" id="UP000199126"/>
    </source>
</evidence>
<evidence type="ECO:0000259" key="3">
    <source>
        <dbReference type="PROSITE" id="PS51352"/>
    </source>
</evidence>
<dbReference type="PANTHER" id="PTHR32234:SF0">
    <property type="entry name" value="THIOL:DISULFIDE INTERCHANGE PROTEIN DSBD"/>
    <property type="match status" value="1"/>
</dbReference>
<evidence type="ECO:0000256" key="1">
    <source>
        <dbReference type="ARBA" id="ARBA00007787"/>
    </source>
</evidence>
<keyword evidence="2" id="KW-0813">Transport</keyword>
<feature type="domain" description="Thioredoxin" evidence="3">
    <location>
        <begin position="34"/>
        <end position="166"/>
    </location>
</feature>
<dbReference type="PANTHER" id="PTHR32234">
    <property type="entry name" value="THIOL:DISULFIDE INTERCHANGE PROTEIN DSBD"/>
    <property type="match status" value="1"/>
</dbReference>
<protein>
    <submittedName>
        <fullName evidence="4">Thioredoxin-like domain-containing protein</fullName>
    </submittedName>
</protein>
<dbReference type="Gene3D" id="3.40.30.10">
    <property type="entry name" value="Glutaredoxin"/>
    <property type="match status" value="1"/>
</dbReference>
<evidence type="ECO:0000313" key="4">
    <source>
        <dbReference type="EMBL" id="SEO30068.1"/>
    </source>
</evidence>
<proteinExistence type="inferred from homology"/>
<dbReference type="AlphaFoldDB" id="A0A1H8NKW6"/>